<keyword evidence="3 10" id="KW-0813">Transport</keyword>
<name>A0A2W4QNX8_9GAMM</name>
<keyword evidence="10" id="KW-0735">Signal-anchor</keyword>
<evidence type="ECO:0000259" key="12">
    <source>
        <dbReference type="PROSITE" id="PS52015"/>
    </source>
</evidence>
<dbReference type="Pfam" id="PF03544">
    <property type="entry name" value="TonB_C"/>
    <property type="match status" value="1"/>
</dbReference>
<feature type="domain" description="TonB C-terminal" evidence="12">
    <location>
        <begin position="188"/>
        <end position="280"/>
    </location>
</feature>
<dbReference type="PROSITE" id="PS52015">
    <property type="entry name" value="TONB_CTD"/>
    <property type="match status" value="1"/>
</dbReference>
<evidence type="ECO:0000256" key="6">
    <source>
        <dbReference type="ARBA" id="ARBA00022692"/>
    </source>
</evidence>
<keyword evidence="8 10" id="KW-1133">Transmembrane helix</keyword>
<evidence type="ECO:0000313" key="13">
    <source>
        <dbReference type="EMBL" id="PZN72019.1"/>
    </source>
</evidence>
<keyword evidence="9 10" id="KW-0472">Membrane</keyword>
<dbReference type="PRINTS" id="PR01374">
    <property type="entry name" value="TONBPROTEIN"/>
</dbReference>
<dbReference type="PANTHER" id="PTHR33446">
    <property type="entry name" value="PROTEIN TONB-RELATED"/>
    <property type="match status" value="1"/>
</dbReference>
<comment type="caution">
    <text evidence="13">The sequence shown here is derived from an EMBL/GenBank/DDBJ whole genome shotgun (WGS) entry which is preliminary data.</text>
</comment>
<dbReference type="InterPro" id="IPR037682">
    <property type="entry name" value="TonB_C"/>
</dbReference>
<evidence type="ECO:0000256" key="9">
    <source>
        <dbReference type="ARBA" id="ARBA00023136"/>
    </source>
</evidence>
<keyword evidence="6 10" id="KW-0812">Transmembrane</keyword>
<comment type="similarity">
    <text evidence="2 10">Belongs to the TonB family.</text>
</comment>
<evidence type="ECO:0000256" key="2">
    <source>
        <dbReference type="ARBA" id="ARBA00006555"/>
    </source>
</evidence>
<dbReference type="GO" id="GO:0015891">
    <property type="term" value="P:siderophore transport"/>
    <property type="evidence" value="ECO:0007669"/>
    <property type="project" value="InterPro"/>
</dbReference>
<evidence type="ECO:0000256" key="8">
    <source>
        <dbReference type="ARBA" id="ARBA00022989"/>
    </source>
</evidence>
<dbReference type="GO" id="GO:0030288">
    <property type="term" value="C:outer membrane-bounded periplasmic space"/>
    <property type="evidence" value="ECO:0007669"/>
    <property type="project" value="InterPro"/>
</dbReference>
<feature type="transmembrane region" description="Helical" evidence="10">
    <location>
        <begin position="37"/>
        <end position="56"/>
    </location>
</feature>
<keyword evidence="4 10" id="KW-1003">Cell membrane</keyword>
<reference evidence="13 14" key="1">
    <citation type="journal article" date="2018" name="Aquat. Microb. Ecol.">
        <title>Gammaproteobacterial methanotrophs dominate.</title>
        <authorList>
            <person name="Rissanen A.J."/>
            <person name="Saarenheimo J."/>
            <person name="Tiirola M."/>
            <person name="Peura S."/>
            <person name="Aalto S.L."/>
            <person name="Karvinen A."/>
            <person name="Nykanen H."/>
        </authorList>
    </citation>
    <scope>NUCLEOTIDE SEQUENCE [LARGE SCALE GENOMIC DNA]</scope>
    <source>
        <strain evidence="13">AMbin10</strain>
    </source>
</reference>
<sequence>MIISSITVTDATQAKTLLSFMHPHGLADERCDKQSQAVVVAYLLAILLHAGIWHVYKIMPPRPPEPEPLFIEATLVAARPALATVATAPPQSDVKPPPIPRPVHKIEKPTPKIIEKPKPVSRPKPTPKPVVKRLPSSEQPVKPDYSPATEQEPAHEAASTSTGTPGVATDEAPRGASQKAPPAPIQNTEYHPGHFGGFGRSNYPRTAKENGWEGTVRLKVHIQADGDIGEVIVIESSGHDMLDEAAVNMVKEGHATPARRGDKPVDSWVVVPYRFHLENE</sequence>
<feature type="compositionally biased region" description="Basic and acidic residues" evidence="11">
    <location>
        <begin position="104"/>
        <end position="118"/>
    </location>
</feature>
<evidence type="ECO:0000256" key="10">
    <source>
        <dbReference type="RuleBase" id="RU362123"/>
    </source>
</evidence>
<dbReference type="GO" id="GO:0031992">
    <property type="term" value="F:energy transducer activity"/>
    <property type="evidence" value="ECO:0007669"/>
    <property type="project" value="InterPro"/>
</dbReference>
<dbReference type="AlphaFoldDB" id="A0A2W4QNX8"/>
<evidence type="ECO:0000313" key="14">
    <source>
        <dbReference type="Proteomes" id="UP000249396"/>
    </source>
</evidence>
<comment type="subcellular location">
    <subcellularLocation>
        <location evidence="1 10">Cell inner membrane</location>
        <topology evidence="1 10">Single-pass membrane protein</topology>
        <orientation evidence="1 10">Periplasmic side</orientation>
    </subcellularLocation>
</comment>
<comment type="function">
    <text evidence="10">Interacts with outer membrane receptor proteins that carry out high-affinity binding and energy dependent uptake into the periplasmic space of specific substrates. It could act to transduce energy from the cytoplasmic membrane to specific energy-requiring processes in the outer membrane, resulting in the release into the periplasm of ligands bound by these outer membrane proteins.</text>
</comment>
<dbReference type="EMBL" id="QJPH01000502">
    <property type="protein sequence ID" value="PZN72019.1"/>
    <property type="molecule type" value="Genomic_DNA"/>
</dbReference>
<organism evidence="13 14">
    <name type="scientific">Candidatus Methylumidiphilus alinenensis</name>
    <dbReference type="NCBI Taxonomy" id="2202197"/>
    <lineage>
        <taxon>Bacteria</taxon>
        <taxon>Pseudomonadati</taxon>
        <taxon>Pseudomonadota</taxon>
        <taxon>Gammaproteobacteria</taxon>
        <taxon>Methylococcales</taxon>
        <taxon>Candidatus Methylumidiphilus</taxon>
    </lineage>
</organism>
<feature type="region of interest" description="Disordered" evidence="11">
    <location>
        <begin position="87"/>
        <end position="206"/>
    </location>
</feature>
<evidence type="ECO:0000256" key="5">
    <source>
        <dbReference type="ARBA" id="ARBA00022519"/>
    </source>
</evidence>
<dbReference type="Gene3D" id="3.30.1150.10">
    <property type="match status" value="1"/>
</dbReference>
<dbReference type="NCBIfam" id="TIGR01352">
    <property type="entry name" value="tonB_Cterm"/>
    <property type="match status" value="1"/>
</dbReference>
<dbReference type="GO" id="GO:0055085">
    <property type="term" value="P:transmembrane transport"/>
    <property type="evidence" value="ECO:0007669"/>
    <property type="project" value="InterPro"/>
</dbReference>
<dbReference type="InterPro" id="IPR051045">
    <property type="entry name" value="TonB-dependent_transducer"/>
</dbReference>
<keyword evidence="5 10" id="KW-0997">Cell inner membrane</keyword>
<evidence type="ECO:0000256" key="11">
    <source>
        <dbReference type="SAM" id="MobiDB-lite"/>
    </source>
</evidence>
<evidence type="ECO:0000256" key="7">
    <source>
        <dbReference type="ARBA" id="ARBA00022927"/>
    </source>
</evidence>
<dbReference type="PANTHER" id="PTHR33446:SF2">
    <property type="entry name" value="PROTEIN TONB"/>
    <property type="match status" value="1"/>
</dbReference>
<accession>A0A2W4QNX8</accession>
<protein>
    <recommendedName>
        <fullName evidence="10">Protein TonB</fullName>
    </recommendedName>
</protein>
<gene>
    <name evidence="13" type="ORF">DM484_25110</name>
</gene>
<evidence type="ECO:0000256" key="3">
    <source>
        <dbReference type="ARBA" id="ARBA00022448"/>
    </source>
</evidence>
<dbReference type="InterPro" id="IPR003538">
    <property type="entry name" value="TonB"/>
</dbReference>
<keyword evidence="7 10" id="KW-0653">Protein transport</keyword>
<dbReference type="Proteomes" id="UP000249396">
    <property type="component" value="Unassembled WGS sequence"/>
</dbReference>
<evidence type="ECO:0000256" key="4">
    <source>
        <dbReference type="ARBA" id="ARBA00022475"/>
    </source>
</evidence>
<dbReference type="SUPFAM" id="SSF74653">
    <property type="entry name" value="TolA/TonB C-terminal domain"/>
    <property type="match status" value="1"/>
</dbReference>
<dbReference type="GO" id="GO:0015031">
    <property type="term" value="P:protein transport"/>
    <property type="evidence" value="ECO:0007669"/>
    <property type="project" value="UniProtKB-UniRule"/>
</dbReference>
<dbReference type="GO" id="GO:0098797">
    <property type="term" value="C:plasma membrane protein complex"/>
    <property type="evidence" value="ECO:0007669"/>
    <property type="project" value="TreeGrafter"/>
</dbReference>
<dbReference type="InterPro" id="IPR006260">
    <property type="entry name" value="TonB/TolA_C"/>
</dbReference>
<proteinExistence type="inferred from homology"/>
<evidence type="ECO:0000256" key="1">
    <source>
        <dbReference type="ARBA" id="ARBA00004383"/>
    </source>
</evidence>